<comment type="function">
    <text evidence="11">Involved in the fatty acid synthesis (FAS II). Catalyzes the reduction of a carbon-carbon double bond in an enoyl moiety that is covalently linked to a coenzyme A (CoA).</text>
</comment>
<organism evidence="15 16">
    <name type="scientific">Cohnella xylanilytica</name>
    <dbReference type="NCBI Taxonomy" id="557555"/>
    <lineage>
        <taxon>Bacteria</taxon>
        <taxon>Bacillati</taxon>
        <taxon>Bacillota</taxon>
        <taxon>Bacilli</taxon>
        <taxon>Bacillales</taxon>
        <taxon>Paenibacillaceae</taxon>
        <taxon>Cohnella</taxon>
    </lineage>
</organism>
<comment type="catalytic activity">
    <reaction evidence="8 11">
        <text>a 2,3-saturated acyl-CoA + NAD(+) = a (2E)-enoyl-CoA + NADH + H(+)</text>
        <dbReference type="Rhea" id="RHEA:18177"/>
        <dbReference type="ChEBI" id="CHEBI:15378"/>
        <dbReference type="ChEBI" id="CHEBI:57540"/>
        <dbReference type="ChEBI" id="CHEBI:57945"/>
        <dbReference type="ChEBI" id="CHEBI:58856"/>
        <dbReference type="ChEBI" id="CHEBI:65111"/>
        <dbReference type="EC" id="1.3.1.44"/>
    </reaction>
</comment>
<comment type="caution">
    <text evidence="11">Lacks conserved residue(s) required for the propagation of feature annotation.</text>
</comment>
<dbReference type="GO" id="GO:0006633">
    <property type="term" value="P:fatty acid biosynthetic process"/>
    <property type="evidence" value="ECO:0007669"/>
    <property type="project" value="UniProtKB-UniRule"/>
</dbReference>
<dbReference type="AlphaFoldDB" id="A0A841TY53"/>
<dbReference type="RefSeq" id="WP_185134853.1">
    <property type="nucleotide sequence ID" value="NZ_BORM01000044.1"/>
</dbReference>
<dbReference type="NCBIfam" id="NF010177">
    <property type="entry name" value="PRK13656.1"/>
    <property type="match status" value="1"/>
</dbReference>
<feature type="binding site" evidence="11">
    <location>
        <begin position="138"/>
        <end position="139"/>
    </location>
    <ligand>
        <name>NAD(+)</name>
        <dbReference type="ChEBI" id="CHEBI:57540"/>
    </ligand>
</feature>
<gene>
    <name evidence="11" type="primary">fabV</name>
    <name evidence="15" type="ORF">H7B90_05480</name>
</gene>
<keyword evidence="6 11" id="KW-0443">Lipid metabolism</keyword>
<dbReference type="PANTHER" id="PTHR37480">
    <property type="entry name" value="ENOYL-[ACYL-CARRIER-PROTEIN] REDUCTASE [NADH]"/>
    <property type="match status" value="1"/>
</dbReference>
<dbReference type="InterPro" id="IPR024910">
    <property type="entry name" value="Enoyl-CoA_Rdtase_cat_dom"/>
</dbReference>
<comment type="pathway">
    <text evidence="11">Lipid metabolism; fatty acid biosynthesis.</text>
</comment>
<dbReference type="GO" id="GO:0050343">
    <property type="term" value="F:trans-2-enoyl-CoA reductase (NADH) activity"/>
    <property type="evidence" value="ECO:0007669"/>
    <property type="project" value="UniProtKB-UniRule"/>
</dbReference>
<dbReference type="HAMAP" id="MF_01838">
    <property type="entry name" value="FabV_reductase"/>
    <property type="match status" value="1"/>
</dbReference>
<evidence type="ECO:0000256" key="6">
    <source>
        <dbReference type="ARBA" id="ARBA00023098"/>
    </source>
</evidence>
<evidence type="ECO:0000259" key="12">
    <source>
        <dbReference type="Pfam" id="PF07055"/>
    </source>
</evidence>
<keyword evidence="2 11" id="KW-0444">Lipid biosynthesis</keyword>
<dbReference type="Gene3D" id="3.40.50.720">
    <property type="entry name" value="NAD(P)-binding Rossmann-like Domain"/>
    <property type="match status" value="1"/>
</dbReference>
<dbReference type="InterPro" id="IPR050048">
    <property type="entry name" value="FabV-like_NADH_b"/>
</dbReference>
<feature type="binding site" evidence="11">
    <location>
        <position position="243"/>
    </location>
    <ligand>
        <name>NAD(+)</name>
        <dbReference type="ChEBI" id="CHEBI:57540"/>
    </ligand>
</feature>
<comment type="subunit">
    <text evidence="1 11">Monomer.</text>
</comment>
<evidence type="ECO:0000256" key="3">
    <source>
        <dbReference type="ARBA" id="ARBA00022832"/>
    </source>
</evidence>
<keyword evidence="4 11" id="KW-0560">Oxidoreductase</keyword>
<evidence type="ECO:0000256" key="2">
    <source>
        <dbReference type="ARBA" id="ARBA00022516"/>
    </source>
</evidence>
<protein>
    <recommendedName>
        <fullName evidence="11">Trans-2-enoyl-CoA reductase [NADH]</fullName>
        <shortName evidence="11">TER</shortName>
        <ecNumber evidence="11">1.3.1.44</ecNumber>
    </recommendedName>
</protein>
<feature type="binding site" evidence="11">
    <location>
        <begin position="272"/>
        <end position="274"/>
    </location>
    <ligand>
        <name>NAD(+)</name>
        <dbReference type="ChEBI" id="CHEBI:57540"/>
    </ligand>
</feature>
<feature type="binding site" evidence="11">
    <location>
        <begin position="47"/>
        <end position="52"/>
    </location>
    <ligand>
        <name>NAD(+)</name>
        <dbReference type="ChEBI" id="CHEBI:57540"/>
    </ligand>
</feature>
<dbReference type="EMBL" id="JACJVR010000019">
    <property type="protein sequence ID" value="MBB6690851.1"/>
    <property type="molecule type" value="Genomic_DNA"/>
</dbReference>
<evidence type="ECO:0000256" key="9">
    <source>
        <dbReference type="ARBA" id="ARBA00048572"/>
    </source>
</evidence>
<dbReference type="SUPFAM" id="SSF51735">
    <property type="entry name" value="NAD(P)-binding Rossmann-fold domains"/>
    <property type="match status" value="1"/>
</dbReference>
<dbReference type="Pfam" id="PF07055">
    <property type="entry name" value="Eno-Rase_FAD_bd"/>
    <property type="match status" value="1"/>
</dbReference>
<feature type="domain" description="Trans-2-enoyl-CoA reductase-like NAD(P)H binding" evidence="14">
    <location>
        <begin position="2"/>
        <end position="78"/>
    </location>
</feature>
<evidence type="ECO:0000256" key="1">
    <source>
        <dbReference type="ARBA" id="ARBA00011245"/>
    </source>
</evidence>
<evidence type="ECO:0000313" key="15">
    <source>
        <dbReference type="EMBL" id="MBB6690851.1"/>
    </source>
</evidence>
<reference evidence="15 16" key="1">
    <citation type="submission" date="2020-08" db="EMBL/GenBank/DDBJ databases">
        <title>Cohnella phylogeny.</title>
        <authorList>
            <person name="Dunlap C."/>
        </authorList>
    </citation>
    <scope>NUCLEOTIDE SEQUENCE [LARGE SCALE GENOMIC DNA]</scope>
    <source>
        <strain evidence="15 16">DSM 25239</strain>
    </source>
</reference>
<sequence length="396" mass="43276">MIIQPKTRGFICTTAHPEGCARQVRRQIDYVQSKPSIAGPKNVLVVGASTGYGLASRIVASFAAGANTIGVYFDKAAEGSRTATAGWYNSAAFEQAAQESGRKSFSVVGDAFSDEIKAKTIDLIKTELGKIDLVVYSVASPRRTHPKTGETFSSVIKPIGPAYSNKTVNFHTGEVTVATIEPATDDEVRQTIAVMGGEDWQMWIDALREADALSEGATTVAYSYIGPEITHAVYREGTIGRAKDDLEATALRLNDQLGSIGGRAFVSVNKALVTQSSSAIPVVPLYISALYKVMKEKGIHEGCIEQMYRLFSERLYAAGSTPVDEKGRVRLDDWEMRDDVQAEVDRIWAQLSTDNIDELSDIAGYRREFFQLFGFETDGIDYEADANPEVEIPNLR</sequence>
<evidence type="ECO:0000256" key="5">
    <source>
        <dbReference type="ARBA" id="ARBA00023027"/>
    </source>
</evidence>
<proteinExistence type="inferred from homology"/>
<dbReference type="InterPro" id="IPR024906">
    <property type="entry name" value="Eno_Rdtase_FAD-bd_dom"/>
</dbReference>
<dbReference type="Pfam" id="PF12242">
    <property type="entry name" value="Eno-Rase_NADH_b"/>
    <property type="match status" value="1"/>
</dbReference>
<feature type="domain" description="Trans-2-enoyl-CoA reductase catalytic" evidence="13">
    <location>
        <begin position="81"/>
        <end position="316"/>
    </location>
</feature>
<dbReference type="Pfam" id="PF12241">
    <property type="entry name" value="Enoyl_reductase"/>
    <property type="match status" value="1"/>
</dbReference>
<keyword evidence="5 11" id="KW-0520">NAD</keyword>
<comment type="similarity">
    <text evidence="10 11">Belongs to the TER reductase family.</text>
</comment>
<dbReference type="UniPathway" id="UPA00094"/>
<dbReference type="FunFam" id="3.40.50.720:FF:000221">
    <property type="entry name" value="Enoyl-[acyl-carrier-protein] reductase [NADH]"/>
    <property type="match status" value="1"/>
</dbReference>
<dbReference type="GO" id="GO:0004318">
    <property type="term" value="F:enoyl-[acyl-carrier-protein] reductase (NADH) activity"/>
    <property type="evidence" value="ECO:0007669"/>
    <property type="project" value="UniProtKB-EC"/>
</dbReference>
<dbReference type="PANTHER" id="PTHR37480:SF1">
    <property type="entry name" value="ENOYL-[ACYL-CARRIER-PROTEIN] REDUCTASE [NADH]"/>
    <property type="match status" value="1"/>
</dbReference>
<accession>A0A841TY53</accession>
<name>A0A841TY53_9BACL</name>
<keyword evidence="16" id="KW-1185">Reference proteome</keyword>
<feature type="domain" description="Enoyl reductase FAD binding" evidence="12">
    <location>
        <begin position="323"/>
        <end position="385"/>
    </location>
</feature>
<comment type="caution">
    <text evidence="15">The sequence shown here is derived from an EMBL/GenBank/DDBJ whole genome shotgun (WGS) entry which is preliminary data.</text>
</comment>
<dbReference type="Proteomes" id="UP000553776">
    <property type="component" value="Unassembled WGS sequence"/>
</dbReference>
<evidence type="ECO:0000256" key="10">
    <source>
        <dbReference type="ARBA" id="ARBA00060887"/>
    </source>
</evidence>
<evidence type="ECO:0000259" key="13">
    <source>
        <dbReference type="Pfam" id="PF12241"/>
    </source>
</evidence>
<feature type="active site" description="Proton donor" evidence="11">
    <location>
        <position position="234"/>
    </location>
</feature>
<evidence type="ECO:0000256" key="8">
    <source>
        <dbReference type="ARBA" id="ARBA00048302"/>
    </source>
</evidence>
<evidence type="ECO:0000256" key="7">
    <source>
        <dbReference type="ARBA" id="ARBA00023160"/>
    </source>
</evidence>
<dbReference type="InterPro" id="IPR010758">
    <property type="entry name" value="Trans-2-enoyl-CoA_reductase"/>
</dbReference>
<feature type="binding site" evidence="11">
    <location>
        <position position="224"/>
    </location>
    <ligand>
        <name>substrate</name>
    </ligand>
</feature>
<evidence type="ECO:0000256" key="11">
    <source>
        <dbReference type="HAMAP-Rule" id="MF_01838"/>
    </source>
</evidence>
<dbReference type="NCBIfam" id="NF043048">
    <property type="entry name" value="EnoyACPredFabV"/>
    <property type="match status" value="1"/>
</dbReference>
<evidence type="ECO:0000256" key="4">
    <source>
        <dbReference type="ARBA" id="ARBA00023002"/>
    </source>
</evidence>
<evidence type="ECO:0000313" key="16">
    <source>
        <dbReference type="Proteomes" id="UP000553776"/>
    </source>
</evidence>
<keyword evidence="7 11" id="KW-0275">Fatty acid biosynthesis</keyword>
<dbReference type="EC" id="1.3.1.44" evidence="11"/>
<evidence type="ECO:0000259" key="14">
    <source>
        <dbReference type="Pfam" id="PF12242"/>
    </source>
</evidence>
<dbReference type="InterPro" id="IPR036291">
    <property type="entry name" value="NAD(P)-bd_dom_sf"/>
</dbReference>
<feature type="binding site" evidence="11">
    <location>
        <begin position="110"/>
        <end position="111"/>
    </location>
    <ligand>
        <name>NAD(+)</name>
        <dbReference type="ChEBI" id="CHEBI:57540"/>
    </ligand>
</feature>
<keyword evidence="3 11" id="KW-0276">Fatty acid metabolism</keyword>
<comment type="catalytic activity">
    <reaction evidence="9">
        <text>a 2,3-saturated acyl-[ACP] + NAD(+) = a (2E)-enoyl-[ACP] + NADH + H(+)</text>
        <dbReference type="Rhea" id="RHEA:10240"/>
        <dbReference type="Rhea" id="RHEA-COMP:9925"/>
        <dbReference type="Rhea" id="RHEA-COMP:9926"/>
        <dbReference type="ChEBI" id="CHEBI:15378"/>
        <dbReference type="ChEBI" id="CHEBI:57540"/>
        <dbReference type="ChEBI" id="CHEBI:57945"/>
        <dbReference type="ChEBI" id="CHEBI:78784"/>
        <dbReference type="ChEBI" id="CHEBI:78785"/>
        <dbReference type="EC" id="1.3.1.9"/>
    </reaction>
</comment>
<dbReference type="GO" id="GO:0051287">
    <property type="term" value="F:NAD binding"/>
    <property type="evidence" value="ECO:0007669"/>
    <property type="project" value="UniProtKB-UniRule"/>
</dbReference>